<dbReference type="InterPro" id="IPR025489">
    <property type="entry name" value="DUF4381"/>
</dbReference>
<feature type="transmembrane region" description="Helical" evidence="2">
    <location>
        <begin position="57"/>
        <end position="76"/>
    </location>
</feature>
<evidence type="ECO:0000256" key="1">
    <source>
        <dbReference type="SAM" id="MobiDB-lite"/>
    </source>
</evidence>
<dbReference type="AlphaFoldDB" id="A0AA89PAG9"/>
<gene>
    <name evidence="3" type="ORF">HNQ53_000778</name>
</gene>
<dbReference type="Pfam" id="PF14316">
    <property type="entry name" value="DUF4381"/>
    <property type="match status" value="1"/>
</dbReference>
<dbReference type="EMBL" id="JACHHR010000001">
    <property type="protein sequence ID" value="MBB5210590.1"/>
    <property type="molecule type" value="Genomic_DNA"/>
</dbReference>
<evidence type="ECO:0008006" key="5">
    <source>
        <dbReference type="Google" id="ProtNLM"/>
    </source>
</evidence>
<comment type="caution">
    <text evidence="3">The sequence shown here is derived from an EMBL/GenBank/DDBJ whole genome shotgun (WGS) entry which is preliminary data.</text>
</comment>
<evidence type="ECO:0000256" key="2">
    <source>
        <dbReference type="SAM" id="Phobius"/>
    </source>
</evidence>
<evidence type="ECO:0000313" key="4">
    <source>
        <dbReference type="Proteomes" id="UP000563601"/>
    </source>
</evidence>
<dbReference type="Proteomes" id="UP000563601">
    <property type="component" value="Unassembled WGS sequence"/>
</dbReference>
<accession>A0AA89PAG9</accession>
<keyword evidence="2" id="KW-1133">Transmembrane helix</keyword>
<keyword evidence="2" id="KW-0472">Membrane</keyword>
<reference evidence="3 4" key="1">
    <citation type="submission" date="2020-08" db="EMBL/GenBank/DDBJ databases">
        <title>Genomic Encyclopedia of Type Strains, Phase IV (KMG-IV): sequencing the most valuable type-strain genomes for metagenomic binning, comparative biology and taxonomic classification.</title>
        <authorList>
            <person name="Goeker M."/>
        </authorList>
    </citation>
    <scope>NUCLEOTIDE SEQUENCE [LARGE SCALE GENOMIC DNA]</scope>
    <source>
        <strain evidence="3 4">DSM 11525</strain>
    </source>
</reference>
<proteinExistence type="predicted"/>
<protein>
    <recommendedName>
        <fullName evidence="5">DUF4381 family protein</fullName>
    </recommendedName>
</protein>
<organism evidence="3 4">
    <name type="scientific">Microbulbifer hydrolyticus</name>
    <dbReference type="NCBI Taxonomy" id="48074"/>
    <lineage>
        <taxon>Bacteria</taxon>
        <taxon>Pseudomonadati</taxon>
        <taxon>Pseudomonadota</taxon>
        <taxon>Gammaproteobacteria</taxon>
        <taxon>Cellvibrionales</taxon>
        <taxon>Microbulbiferaceae</taxon>
        <taxon>Microbulbifer</taxon>
    </lineage>
</organism>
<evidence type="ECO:0000313" key="3">
    <source>
        <dbReference type="EMBL" id="MBB5210590.1"/>
    </source>
</evidence>
<feature type="region of interest" description="Disordered" evidence="1">
    <location>
        <begin position="183"/>
        <end position="206"/>
    </location>
</feature>
<name>A0AA89PAG9_9GAMM</name>
<keyword evidence="2" id="KW-0812">Transmembrane</keyword>
<sequence>MMYGFSALKQAAPPVPAPQNNPAAPNPMTPEMQSLLDQLKDIHEPAAIGWWPLAPGWWMLAGLVLTLIFAAGWFALRLREKRRRNLYRQEGVRLLKALDLSEPHAVEQINILLKRIAVVTFGRDTCAPLTGQRWIAFLESSVEDPMPEPARRALLENLYSGSTGSRADLQSLQDFATYWARAHQRPQTQGIPETSPLAEKPEVDRV</sequence>